<keyword evidence="1" id="KW-0812">Transmembrane</keyword>
<protein>
    <submittedName>
        <fullName evidence="2">Uncharacterized protein</fullName>
    </submittedName>
</protein>
<evidence type="ECO:0000313" key="3">
    <source>
        <dbReference type="Proteomes" id="UP000812287"/>
    </source>
</evidence>
<reference evidence="2" key="1">
    <citation type="submission" date="2020-11" db="EMBL/GenBank/DDBJ databases">
        <title>Adaptations for nitrogen fixation in a non-lichenized fungal sporocarp promotes dispersal by wood-feeding termites.</title>
        <authorList>
            <consortium name="DOE Joint Genome Institute"/>
            <person name="Koch R.A."/>
            <person name="Yoon G."/>
            <person name="Arayal U."/>
            <person name="Lail K."/>
            <person name="Amirebrahimi M."/>
            <person name="Labutti K."/>
            <person name="Lipzen A."/>
            <person name="Riley R."/>
            <person name="Barry K."/>
            <person name="Henrissat B."/>
            <person name="Grigoriev I.V."/>
            <person name="Herr J.R."/>
            <person name="Aime M.C."/>
        </authorList>
    </citation>
    <scope>NUCLEOTIDE SEQUENCE</scope>
    <source>
        <strain evidence="2">MCA 3950</strain>
    </source>
</reference>
<dbReference type="RefSeq" id="XP_043035764.1">
    <property type="nucleotide sequence ID" value="XM_043177661.1"/>
</dbReference>
<dbReference type="OrthoDB" id="3358017at2759"/>
<evidence type="ECO:0000313" key="2">
    <source>
        <dbReference type="EMBL" id="KAG7442264.1"/>
    </source>
</evidence>
<dbReference type="GeneID" id="66099948"/>
<gene>
    <name evidence="2" type="ORF">BT62DRAFT_1010525</name>
</gene>
<keyword evidence="1" id="KW-1133">Transmembrane helix</keyword>
<sequence length="87" mass="9848">MFTNSYRENDESPSWIANDAVVLSSENDINGINIGSDVMLGDIGFQLGVSVFYAILGCEFLLRYKYDRPFTRHRNRNVSSTTLPSHN</sequence>
<keyword evidence="3" id="KW-1185">Reference proteome</keyword>
<name>A0A9P8ANV4_9AGAR</name>
<evidence type="ECO:0000256" key="1">
    <source>
        <dbReference type="SAM" id="Phobius"/>
    </source>
</evidence>
<dbReference type="EMBL" id="MU250552">
    <property type="protein sequence ID" value="KAG7442264.1"/>
    <property type="molecule type" value="Genomic_DNA"/>
</dbReference>
<feature type="transmembrane region" description="Helical" evidence="1">
    <location>
        <begin position="43"/>
        <end position="62"/>
    </location>
</feature>
<dbReference type="AlphaFoldDB" id="A0A9P8ANV4"/>
<dbReference type="Proteomes" id="UP000812287">
    <property type="component" value="Unassembled WGS sequence"/>
</dbReference>
<keyword evidence="1" id="KW-0472">Membrane</keyword>
<proteinExistence type="predicted"/>
<comment type="caution">
    <text evidence="2">The sequence shown here is derived from an EMBL/GenBank/DDBJ whole genome shotgun (WGS) entry which is preliminary data.</text>
</comment>
<accession>A0A9P8ANV4</accession>
<organism evidence="2 3">
    <name type="scientific">Guyanagaster necrorhizus</name>
    <dbReference type="NCBI Taxonomy" id="856835"/>
    <lineage>
        <taxon>Eukaryota</taxon>
        <taxon>Fungi</taxon>
        <taxon>Dikarya</taxon>
        <taxon>Basidiomycota</taxon>
        <taxon>Agaricomycotina</taxon>
        <taxon>Agaricomycetes</taxon>
        <taxon>Agaricomycetidae</taxon>
        <taxon>Agaricales</taxon>
        <taxon>Marasmiineae</taxon>
        <taxon>Physalacriaceae</taxon>
        <taxon>Guyanagaster</taxon>
    </lineage>
</organism>